<keyword evidence="2" id="KW-0862">Zinc</keyword>
<proteinExistence type="inferred from homology"/>
<reference evidence="3" key="1">
    <citation type="submission" date="2019-05" db="EMBL/GenBank/DDBJ databases">
        <title>Annotation for the trematode Fasciolopsis buski.</title>
        <authorList>
            <person name="Choi Y.-J."/>
        </authorList>
    </citation>
    <scope>NUCLEOTIDE SEQUENCE</scope>
    <source>
        <strain evidence="3">HT</strain>
        <tissue evidence="3">Whole worm</tissue>
    </source>
</reference>
<dbReference type="GO" id="GO:0005886">
    <property type="term" value="C:plasma membrane"/>
    <property type="evidence" value="ECO:0007669"/>
    <property type="project" value="TreeGrafter"/>
</dbReference>
<organism evidence="3 4">
    <name type="scientific">Fasciolopsis buskii</name>
    <dbReference type="NCBI Taxonomy" id="27845"/>
    <lineage>
        <taxon>Eukaryota</taxon>
        <taxon>Metazoa</taxon>
        <taxon>Spiralia</taxon>
        <taxon>Lophotrochozoa</taxon>
        <taxon>Platyhelminthes</taxon>
        <taxon>Trematoda</taxon>
        <taxon>Digenea</taxon>
        <taxon>Plagiorchiida</taxon>
        <taxon>Echinostomata</taxon>
        <taxon>Echinostomatoidea</taxon>
        <taxon>Fasciolidae</taxon>
        <taxon>Fasciolopsis</taxon>
    </lineage>
</organism>
<gene>
    <name evidence="3" type="ORF">FBUS_06327</name>
</gene>
<dbReference type="GO" id="GO:0046872">
    <property type="term" value="F:metal ion binding"/>
    <property type="evidence" value="ECO:0007669"/>
    <property type="project" value="UniProtKB-KW"/>
</dbReference>
<dbReference type="SUPFAM" id="SSF158745">
    <property type="entry name" value="LanC-like"/>
    <property type="match status" value="1"/>
</dbReference>
<accession>A0A8E0VEX3</accession>
<dbReference type="OrthoDB" id="10257263at2759"/>
<feature type="binding site" evidence="2">
    <location>
        <position position="324"/>
    </location>
    <ligand>
        <name>Zn(2+)</name>
        <dbReference type="ChEBI" id="CHEBI:29105"/>
    </ligand>
</feature>
<dbReference type="InterPro" id="IPR020464">
    <property type="entry name" value="LanC-like_prot_euk"/>
</dbReference>
<dbReference type="EMBL" id="LUCM01011127">
    <property type="protein sequence ID" value="KAA0184414.1"/>
    <property type="molecule type" value="Genomic_DNA"/>
</dbReference>
<keyword evidence="4" id="KW-1185">Reference proteome</keyword>
<protein>
    <submittedName>
        <fullName evidence="3">LanC protein 1</fullName>
    </submittedName>
</protein>
<dbReference type="GO" id="GO:0005975">
    <property type="term" value="P:carbohydrate metabolic process"/>
    <property type="evidence" value="ECO:0007669"/>
    <property type="project" value="InterPro"/>
</dbReference>
<feature type="binding site" evidence="2">
    <location>
        <position position="387"/>
    </location>
    <ligand>
        <name>Zn(2+)</name>
        <dbReference type="ChEBI" id="CHEBI:29105"/>
    </ligand>
</feature>
<dbReference type="SMART" id="SM01260">
    <property type="entry name" value="LANC_like"/>
    <property type="match status" value="1"/>
</dbReference>
<dbReference type="CDD" id="cd04794">
    <property type="entry name" value="euk_LANCL"/>
    <property type="match status" value="1"/>
</dbReference>
<comment type="caution">
    <text evidence="3">The sequence shown here is derived from an EMBL/GenBank/DDBJ whole genome shotgun (WGS) entry which is preliminary data.</text>
</comment>
<name>A0A8E0VEX3_9TREM</name>
<dbReference type="AlphaFoldDB" id="A0A8E0VEX3"/>
<dbReference type="InterPro" id="IPR012341">
    <property type="entry name" value="6hp_glycosidase-like_sf"/>
</dbReference>
<feature type="binding site" evidence="2">
    <location>
        <position position="388"/>
    </location>
    <ligand>
        <name>Zn(2+)</name>
        <dbReference type="ChEBI" id="CHEBI:29105"/>
    </ligand>
</feature>
<dbReference type="PRINTS" id="PR01951">
    <property type="entry name" value="LANCEUKARYTE"/>
</dbReference>
<dbReference type="PRINTS" id="PR01950">
    <property type="entry name" value="LANCSUPER"/>
</dbReference>
<dbReference type="Proteomes" id="UP000728185">
    <property type="component" value="Unassembled WGS sequence"/>
</dbReference>
<dbReference type="PANTHER" id="PTHR12736:SF21">
    <property type="entry name" value="LANC-LIKE PROTEIN 2"/>
    <property type="match status" value="1"/>
</dbReference>
<evidence type="ECO:0000313" key="4">
    <source>
        <dbReference type="Proteomes" id="UP000728185"/>
    </source>
</evidence>
<evidence type="ECO:0000313" key="3">
    <source>
        <dbReference type="EMBL" id="KAA0184414.1"/>
    </source>
</evidence>
<dbReference type="Gene3D" id="1.50.10.10">
    <property type="match status" value="1"/>
</dbReference>
<dbReference type="GO" id="GO:0031179">
    <property type="term" value="P:peptide modification"/>
    <property type="evidence" value="ECO:0007669"/>
    <property type="project" value="InterPro"/>
</dbReference>
<dbReference type="InterPro" id="IPR007822">
    <property type="entry name" value="LANC-like"/>
</dbReference>
<comment type="similarity">
    <text evidence="1">Belongs to the LanC-like protein family.</text>
</comment>
<evidence type="ECO:0000256" key="2">
    <source>
        <dbReference type="PIRSR" id="PIRSR607822-1"/>
    </source>
</evidence>
<dbReference type="PANTHER" id="PTHR12736">
    <property type="entry name" value="LANC-LIKE PROTEIN"/>
    <property type="match status" value="1"/>
</dbReference>
<sequence length="465" mass="51781">MMSNRNTAMAEVNDGRHFLNPFSDWDSSSGQSFELDSKWKNGIASRLKPLIEELSQQVSQLSSSDTSMYTGLAGIGYFFHILSMADNTYFDQKQRQQAAETAQKIARRCLRHVDLSRLYKNVSVFTGAVGPLCLATLSYRSESEPGTARAAESSADECLKRILQAHEFVIPADSGMPDEALYGRTGYLNALIVLHTAGISVPTDIVSSVVKAILFSGARGAKQYQVDGQYRALMHRSNRRDLPIPPLMFDWHDKAYLGGAHGFAGILLTLLKVHQLFPDVIQSDTMEQLIIPTVNWLSQLQLPSGNWPSSLGDSMTRDVLVHWCHGATGMIPLMIAAYKVPFCFAYSILKVKFLRSITQDESYLQRAIKAGDTIWKRGLLHKGCGICHGSAGSGYGLLDLYRGTRNSMYLYRASKFAEWCTDFTKNRTRVADRPFSLFEGMAGTLYFLVDMFDPMKAQFPLLSGP</sequence>
<evidence type="ECO:0000256" key="1">
    <source>
        <dbReference type="ARBA" id="ARBA00007179"/>
    </source>
</evidence>
<keyword evidence="2" id="KW-0479">Metal-binding</keyword>
<dbReference type="Pfam" id="PF05147">
    <property type="entry name" value="LANC_like"/>
    <property type="match status" value="1"/>
</dbReference>